<feature type="chain" id="PRO_5014187433" description="Sfi1 spindle body domain-containing protein" evidence="1">
    <location>
        <begin position="27"/>
        <end position="527"/>
    </location>
</feature>
<evidence type="ECO:0008006" key="4">
    <source>
        <dbReference type="Google" id="ProtNLM"/>
    </source>
</evidence>
<name>A0A2H9TKE9_9FUNG</name>
<gene>
    <name evidence="2" type="ORF">PSACC_01935</name>
</gene>
<protein>
    <recommendedName>
        <fullName evidence="4">Sfi1 spindle body domain-containing protein</fullName>
    </recommendedName>
</protein>
<proteinExistence type="predicted"/>
<comment type="caution">
    <text evidence="2">The sequence shown here is derived from an EMBL/GenBank/DDBJ whole genome shotgun (WGS) entry which is preliminary data.</text>
</comment>
<keyword evidence="1" id="KW-0732">Signal</keyword>
<evidence type="ECO:0000313" key="2">
    <source>
        <dbReference type="EMBL" id="PJF18237.1"/>
    </source>
</evidence>
<keyword evidence="3" id="KW-1185">Reference proteome</keyword>
<evidence type="ECO:0000313" key="3">
    <source>
        <dbReference type="Proteomes" id="UP000240830"/>
    </source>
</evidence>
<dbReference type="EMBL" id="MTSL01000134">
    <property type="protein sequence ID" value="PJF18237.1"/>
    <property type="molecule type" value="Genomic_DNA"/>
</dbReference>
<feature type="signal peptide" evidence="1">
    <location>
        <begin position="1"/>
        <end position="26"/>
    </location>
</feature>
<organism evidence="2 3">
    <name type="scientific">Paramicrosporidium saccamoebae</name>
    <dbReference type="NCBI Taxonomy" id="1246581"/>
    <lineage>
        <taxon>Eukaryota</taxon>
        <taxon>Fungi</taxon>
        <taxon>Fungi incertae sedis</taxon>
        <taxon>Cryptomycota</taxon>
        <taxon>Cryptomycota incertae sedis</taxon>
        <taxon>Paramicrosporidium</taxon>
    </lineage>
</organism>
<dbReference type="AlphaFoldDB" id="A0A2H9TKE9"/>
<dbReference type="Proteomes" id="UP000240830">
    <property type="component" value="Unassembled WGS sequence"/>
</dbReference>
<evidence type="ECO:0000256" key="1">
    <source>
        <dbReference type="SAM" id="SignalP"/>
    </source>
</evidence>
<accession>A0A2H9TKE9</accession>
<sequence length="527" mass="62390">MRVTHNSNSTVRLRLLLAALLQVVRALGVTEKAIDMTNRYIELVQLLSHFSFGQAIELLRDSRWVVAVQQKIVQTKAKKYFSRWRTGVHSTRRFGKPLEGKMNFGSDLFLKPILKQETNPVANAFHKWQVAYRARRVLGCHAVETAQTAIRAWRKWLHLKLTYVGHGYRVRDSMFSPTANCATVAKFVFREWRGSAKLQRRRVRDIINDKRGALEHWRGLSTKKGNYMKLACLYDQTRHARPAFCTWLTVYTKTFVAGEHARRHYLQRRAGDALNVWREKRKRSLRMNHFLGRWRSTLDYHSRQVLNADNFYVRKLFVGALQRWRTKTVVTGTLRNSAQVMIYRHTKQSATLFLKVWREVTRWVARSSEKVRTLRANRDARLSFSRWRLWRETRQAADSLYRSRLFRNVVTAWKLRVDAVKENSNLKESSFANWRRLLQTRLRLRHYVRVKSRSQINLPRSLTWSDAFGRAGMAAVFMGWRKIAVLNRRVELHEAHKNRTLKSEVMKGWRMDANVAFYLRQYTLVVN</sequence>
<reference evidence="2 3" key="1">
    <citation type="submission" date="2016-10" db="EMBL/GenBank/DDBJ databases">
        <title>The genome of Paramicrosporidium saccamoebae is the missing link in understanding Cryptomycota and Microsporidia evolution.</title>
        <authorList>
            <person name="Quandt C.A."/>
            <person name="Beaudet D."/>
            <person name="Corsaro D."/>
            <person name="Michel R."/>
            <person name="Corradi N."/>
            <person name="James T."/>
        </authorList>
    </citation>
    <scope>NUCLEOTIDE SEQUENCE [LARGE SCALE GENOMIC DNA]</scope>
    <source>
        <strain evidence="2 3">KSL3</strain>
    </source>
</reference>